<comment type="caution">
    <text evidence="2">The sequence shown here is derived from an EMBL/GenBank/DDBJ whole genome shotgun (WGS) entry which is preliminary data.</text>
</comment>
<evidence type="ECO:0000313" key="3">
    <source>
        <dbReference type="Proteomes" id="UP000748531"/>
    </source>
</evidence>
<feature type="compositionally biased region" description="Basic residues" evidence="1">
    <location>
        <begin position="1391"/>
        <end position="1401"/>
    </location>
</feature>
<dbReference type="EMBL" id="LUCH01001791">
    <property type="protein sequence ID" value="KAF5402476.1"/>
    <property type="molecule type" value="Genomic_DNA"/>
</dbReference>
<keyword evidence="3" id="KW-1185">Reference proteome</keyword>
<dbReference type="OrthoDB" id="10552701at2759"/>
<organism evidence="2 3">
    <name type="scientific">Paragonimus heterotremus</name>
    <dbReference type="NCBI Taxonomy" id="100268"/>
    <lineage>
        <taxon>Eukaryota</taxon>
        <taxon>Metazoa</taxon>
        <taxon>Spiralia</taxon>
        <taxon>Lophotrochozoa</taxon>
        <taxon>Platyhelminthes</taxon>
        <taxon>Trematoda</taxon>
        <taxon>Digenea</taxon>
        <taxon>Plagiorchiida</taxon>
        <taxon>Troglotremata</taxon>
        <taxon>Troglotrematidae</taxon>
        <taxon>Paragonimus</taxon>
    </lineage>
</organism>
<evidence type="ECO:0000313" key="2">
    <source>
        <dbReference type="EMBL" id="KAF5402476.1"/>
    </source>
</evidence>
<evidence type="ECO:0000256" key="1">
    <source>
        <dbReference type="SAM" id="MobiDB-lite"/>
    </source>
</evidence>
<reference evidence="2" key="1">
    <citation type="submission" date="2019-05" db="EMBL/GenBank/DDBJ databases">
        <title>Annotation for the trematode Paragonimus heterotremus.</title>
        <authorList>
            <person name="Choi Y.-J."/>
        </authorList>
    </citation>
    <scope>NUCLEOTIDE SEQUENCE</scope>
    <source>
        <strain evidence="2">LC</strain>
    </source>
</reference>
<feature type="compositionally biased region" description="Basic and acidic residues" evidence="1">
    <location>
        <begin position="1402"/>
        <end position="1411"/>
    </location>
</feature>
<proteinExistence type="predicted"/>
<protein>
    <submittedName>
        <fullName evidence="2">Uncharacterized protein</fullName>
    </submittedName>
</protein>
<gene>
    <name evidence="2" type="ORF">PHET_04023</name>
</gene>
<accession>A0A8J4SZQ2</accession>
<sequence>MCYDMSSFNTNVRSQKVFDPIGQIESVRSRPNRNRHGPKCELKREYVVKPKKPVHKGKIEDTPSLCLGANRSQKTVKTEKSGSKKTRHSPIRMSTVRGGSTVGSGLVLTVFQVSPTDQNFIKEQTSEGSSLSNFESNYFQSGRVFQEVGDSSWSCDHNISHTFSETVKRPRTVLIVDQIVQPGLAEQCSWLQPYHSLSILPEGSTSGMHAVPNTTPKLQKHVRLCGYSLQISLVCFDSKLNENDIYLRPLQVPANALYNLRNPEPFASAALDYSRSHVLSQKVNYQDPTTHDLCITSQSVIQPTKSSFVHLQLYSHDSDEANLIMRSKSTTVYSNDYLTRILSSSSNSGLWSSSINSTSSLTNFRHGSLEMEYSTENDNTTSYPDLTIPEAGLSNFDQCGHSSTEHKNLPRSRSYVNETRTGNKSYSSMQISSPTHVSLFRNLDHSNTKSSICLEYGYESLTLEPVNCSSLLDGCTVANTLPLPECELTEYQSFANKLNSETEDNTSVSQTVGVKQTTESYPDDTHASMVCISEPCVEKCQGEIDVEHREPIADNDLHIIKSVGDCIKQRLCDVSLPIKLASSTAVDASPTKNLHHYDCQLQELSAHSLVHRNSQSLQPQETSDKHKDLAIGVRKWQSYVREQRLPLHRSRKRRHPPGDYLYEKCAQLEDIRYQRLENRLFAVCAPHSVNETPSPIDLTVVVDTNNSNSVQLDSNEASWHTSFEPTQIVPRDTEQDLESYTSITFTNEAIPRSMDSNLRFIPTPNLYETSRAICKTNKTTQIVHVPTSNTRLSDESMTSATYLRESLLRDESSCSIRLTESEQVSSDSVYLTAEWRASSAPCVLNHFQVRPRNLINTTTTTNITTVTSVLYPSAKYFDCSAGNEEAGDTGKIIKSTALRLLSSSEDEYVSVVSCVQPINEESQSSFYVACTLHNENETNKRVLDRHRSGRKERLTFCPAEESSGRWVEESNMSVIHSLPSTQPHNVTTHQLGCSIRTFLIIKTKHMWYETNSLVNAPDLQTISLMASTHFTVTRLEWCTHGICDWYDVCFRCRYGQEVSPNRFLQNGDDYIMKPIEFSYSGEHLVNHLDINTHPHHYRLASVRRSLIFIPPTCPIVSTPTSSHGRITHLAHICQSDLMFLFSTQCQTEEDIVYLKAFQISTNFISHSYSVPNVIPHPRQRVTVFVTHNPLKRFGLLTLPEFQLAESSWVRRRPLDQRSNWKYSQITDSPYLSTMSDRLSNLIRLKNNSWCKQNSEQTIVPQVTCPHTLEEGLVSSPTGFSLKRLLHSMQTDRLRKYTDRMHSPRLMGISRSRLRSRRNKTLKTVQRQFRRKQNRSSCKTDKDFRAPECHLDKKKINLNTKQFESFLDDIDQTYANQRMRCLVSVGTLTRNGTRKLPHHRFSDHRIIDQRTR</sequence>
<name>A0A8J4SZQ2_9TREM</name>
<feature type="region of interest" description="Disordered" evidence="1">
    <location>
        <begin position="1391"/>
        <end position="1411"/>
    </location>
</feature>
<dbReference type="Proteomes" id="UP000748531">
    <property type="component" value="Unassembled WGS sequence"/>
</dbReference>